<evidence type="ECO:0000256" key="6">
    <source>
        <dbReference type="SAM" id="Phobius"/>
    </source>
</evidence>
<dbReference type="EMBL" id="CP000478">
    <property type="protein sequence ID" value="ABK17957.1"/>
    <property type="molecule type" value="Genomic_DNA"/>
</dbReference>
<dbReference type="InParanoid" id="A0LKK5"/>
<feature type="transmembrane region" description="Helical" evidence="6">
    <location>
        <begin position="40"/>
        <end position="61"/>
    </location>
</feature>
<dbReference type="GO" id="GO:0005315">
    <property type="term" value="F:phosphate transmembrane transporter activity"/>
    <property type="evidence" value="ECO:0007669"/>
    <property type="project" value="InterPro"/>
</dbReference>
<dbReference type="GO" id="GO:0035435">
    <property type="term" value="P:phosphate ion transmembrane transport"/>
    <property type="evidence" value="ECO:0007669"/>
    <property type="project" value="TreeGrafter"/>
</dbReference>
<dbReference type="Proteomes" id="UP000001784">
    <property type="component" value="Chromosome"/>
</dbReference>
<dbReference type="STRING" id="335543.Sfum_2275"/>
<reference evidence="7 8" key="1">
    <citation type="submission" date="2006-10" db="EMBL/GenBank/DDBJ databases">
        <title>Complete sequence of Syntrophobacter fumaroxidans MPOB.</title>
        <authorList>
            <consortium name="US DOE Joint Genome Institute"/>
            <person name="Copeland A."/>
            <person name="Lucas S."/>
            <person name="Lapidus A."/>
            <person name="Barry K."/>
            <person name="Detter J.C."/>
            <person name="Glavina del Rio T."/>
            <person name="Hammon N."/>
            <person name="Israni S."/>
            <person name="Pitluck S."/>
            <person name="Goltsman E.G."/>
            <person name="Martinez M."/>
            <person name="Schmutz J."/>
            <person name="Larimer F."/>
            <person name="Land M."/>
            <person name="Hauser L."/>
            <person name="Kyrpides N."/>
            <person name="Kim E."/>
            <person name="Boone D.R."/>
            <person name="Brockman F."/>
            <person name="Culley D."/>
            <person name="Ferry J."/>
            <person name="Gunsalus R."/>
            <person name="McInerney M.J."/>
            <person name="Morrison M."/>
            <person name="Plugge C."/>
            <person name="Rohlin L."/>
            <person name="Scholten J."/>
            <person name="Sieber J."/>
            <person name="Stams A.J.M."/>
            <person name="Worm P."/>
            <person name="Henstra A.M."/>
            <person name="Richardson P."/>
        </authorList>
    </citation>
    <scope>NUCLEOTIDE SEQUENCE [LARGE SCALE GENOMIC DNA]</scope>
    <source>
        <strain evidence="8">DSM 10017 / MPOB</strain>
    </source>
</reference>
<keyword evidence="8" id="KW-1185">Reference proteome</keyword>
<dbReference type="InterPro" id="IPR001204">
    <property type="entry name" value="Phos_transporter"/>
</dbReference>
<evidence type="ECO:0000256" key="3">
    <source>
        <dbReference type="ARBA" id="ARBA00022692"/>
    </source>
</evidence>
<sequence length="337" mass="35598">MHDQLIILILVIVVSLIFDYTNGAHDSANAIATVVSTKVLSPRTAVLMAAVLNFVGALAGTKVAHTIGSGIVRPEMITGSQGIVLAALSGAIAWNLLTWYLGLPSSSSHALIGGLVGAAVTHGGWDSLNYWNIFYKVILPLFLSPMAGMIGGYVLMVSLAWLCFRSHPRKCNSTFRRLQVLSSAFMATSHGLNDAQKTMGIMTLALFLFHQVPVLEIPLWVKLSCAVAMALGTATGGWRIVKTMGHKIFKLEAVHGFAAETAAALVITAASTVGAPISTTHTISSSVLGVGASKRLSAVRWGIAGHMVIAWILTLPAAALVAGFFLHCFHLLGLVTY</sequence>
<feature type="transmembrane region" description="Helical" evidence="6">
    <location>
        <begin position="303"/>
        <end position="332"/>
    </location>
</feature>
<evidence type="ECO:0000256" key="4">
    <source>
        <dbReference type="ARBA" id="ARBA00022989"/>
    </source>
</evidence>
<dbReference type="PANTHER" id="PTHR11101:SF80">
    <property type="entry name" value="PHOSPHATE TRANSPORTER"/>
    <property type="match status" value="1"/>
</dbReference>
<dbReference type="OrthoDB" id="9779554at2"/>
<evidence type="ECO:0000256" key="5">
    <source>
        <dbReference type="ARBA" id="ARBA00023136"/>
    </source>
</evidence>
<name>A0LKK5_SYNFM</name>
<accession>A0LKK5</accession>
<comment type="subcellular location">
    <subcellularLocation>
        <location evidence="1">Membrane</location>
        <topology evidence="1">Multi-pass membrane protein</topology>
    </subcellularLocation>
</comment>
<dbReference type="FunCoup" id="A0LKK5">
    <property type="interactions" value="452"/>
</dbReference>
<protein>
    <submittedName>
        <fullName evidence="7">Phosphate transporter</fullName>
    </submittedName>
</protein>
<keyword evidence="4 6" id="KW-1133">Transmembrane helix</keyword>
<keyword evidence="5 6" id="KW-0472">Membrane</keyword>
<keyword evidence="2" id="KW-0813">Transport</keyword>
<dbReference type="HOGENOM" id="CLU_015355_1_1_7"/>
<dbReference type="AlphaFoldDB" id="A0LKK5"/>
<gene>
    <name evidence="7" type="ordered locus">Sfum_2275</name>
</gene>
<feature type="transmembrane region" description="Helical" evidence="6">
    <location>
        <begin position="137"/>
        <end position="164"/>
    </location>
</feature>
<dbReference type="GO" id="GO:0016020">
    <property type="term" value="C:membrane"/>
    <property type="evidence" value="ECO:0007669"/>
    <property type="project" value="UniProtKB-SubCell"/>
</dbReference>
<organism evidence="7 8">
    <name type="scientific">Syntrophobacter fumaroxidans (strain DSM 10017 / MPOB)</name>
    <dbReference type="NCBI Taxonomy" id="335543"/>
    <lineage>
        <taxon>Bacteria</taxon>
        <taxon>Pseudomonadati</taxon>
        <taxon>Thermodesulfobacteriota</taxon>
        <taxon>Syntrophobacteria</taxon>
        <taxon>Syntrophobacterales</taxon>
        <taxon>Syntrophobacteraceae</taxon>
        <taxon>Syntrophobacter</taxon>
    </lineage>
</organism>
<dbReference type="PANTHER" id="PTHR11101">
    <property type="entry name" value="PHOSPHATE TRANSPORTER"/>
    <property type="match status" value="1"/>
</dbReference>
<dbReference type="RefSeq" id="WP_011699126.1">
    <property type="nucleotide sequence ID" value="NC_008554.1"/>
</dbReference>
<dbReference type="KEGG" id="sfu:Sfum_2275"/>
<keyword evidence="3 6" id="KW-0812">Transmembrane</keyword>
<evidence type="ECO:0000256" key="2">
    <source>
        <dbReference type="ARBA" id="ARBA00022448"/>
    </source>
</evidence>
<evidence type="ECO:0000256" key="1">
    <source>
        <dbReference type="ARBA" id="ARBA00004141"/>
    </source>
</evidence>
<evidence type="ECO:0000313" key="7">
    <source>
        <dbReference type="EMBL" id="ABK17957.1"/>
    </source>
</evidence>
<feature type="transmembrane region" description="Helical" evidence="6">
    <location>
        <begin position="82"/>
        <end position="101"/>
    </location>
</feature>
<dbReference type="eggNOG" id="COG0306">
    <property type="taxonomic scope" value="Bacteria"/>
</dbReference>
<proteinExistence type="predicted"/>
<evidence type="ECO:0000313" key="8">
    <source>
        <dbReference type="Proteomes" id="UP000001784"/>
    </source>
</evidence>
<dbReference type="Pfam" id="PF01384">
    <property type="entry name" value="PHO4"/>
    <property type="match status" value="1"/>
</dbReference>